<dbReference type="EMBL" id="LNIX01000010">
    <property type="protein sequence ID" value="OXA49856.1"/>
    <property type="molecule type" value="Genomic_DNA"/>
</dbReference>
<comment type="caution">
    <text evidence="2">The sequence shown here is derived from an EMBL/GenBank/DDBJ whole genome shotgun (WGS) entry which is preliminary data.</text>
</comment>
<feature type="transmembrane region" description="Helical" evidence="1">
    <location>
        <begin position="86"/>
        <end position="107"/>
    </location>
</feature>
<feature type="transmembrane region" description="Helical" evidence="1">
    <location>
        <begin position="194"/>
        <end position="213"/>
    </location>
</feature>
<keyword evidence="1" id="KW-0472">Membrane</keyword>
<dbReference type="Proteomes" id="UP000198287">
    <property type="component" value="Unassembled WGS sequence"/>
</dbReference>
<evidence type="ECO:0000313" key="3">
    <source>
        <dbReference type="Proteomes" id="UP000198287"/>
    </source>
</evidence>
<feature type="transmembrane region" description="Helical" evidence="1">
    <location>
        <begin position="314"/>
        <end position="337"/>
    </location>
</feature>
<dbReference type="AlphaFoldDB" id="A0A226E066"/>
<name>A0A226E066_FOLCA</name>
<feature type="transmembrane region" description="Helical" evidence="1">
    <location>
        <begin position="284"/>
        <end position="302"/>
    </location>
</feature>
<keyword evidence="1" id="KW-1133">Transmembrane helix</keyword>
<proteinExistence type="predicted"/>
<keyword evidence="3" id="KW-1185">Reference proteome</keyword>
<accession>A0A226E066</accession>
<feature type="transmembrane region" description="Helical" evidence="1">
    <location>
        <begin position="155"/>
        <end position="174"/>
    </location>
</feature>
<evidence type="ECO:0000313" key="2">
    <source>
        <dbReference type="EMBL" id="OXA49856.1"/>
    </source>
</evidence>
<gene>
    <name evidence="2" type="ORF">Fcan01_15371</name>
</gene>
<keyword evidence="1" id="KW-0812">Transmembrane</keyword>
<reference evidence="2 3" key="1">
    <citation type="submission" date="2015-12" db="EMBL/GenBank/DDBJ databases">
        <title>The genome of Folsomia candida.</title>
        <authorList>
            <person name="Faddeeva A."/>
            <person name="Derks M.F."/>
            <person name="Anvar Y."/>
            <person name="Smit S."/>
            <person name="Van Straalen N."/>
            <person name="Roelofs D."/>
        </authorList>
    </citation>
    <scope>NUCLEOTIDE SEQUENCE [LARGE SCALE GENOMIC DNA]</scope>
    <source>
        <strain evidence="2 3">VU population</strain>
        <tissue evidence="2">Whole body</tissue>
    </source>
</reference>
<evidence type="ECO:0000256" key="1">
    <source>
        <dbReference type="SAM" id="Phobius"/>
    </source>
</evidence>
<feature type="transmembrane region" description="Helical" evidence="1">
    <location>
        <begin position="47"/>
        <end position="66"/>
    </location>
</feature>
<protein>
    <submittedName>
        <fullName evidence="2">Uncharacterized protein</fullName>
    </submittedName>
</protein>
<organism evidence="2 3">
    <name type="scientific">Folsomia candida</name>
    <name type="common">Springtail</name>
    <dbReference type="NCBI Taxonomy" id="158441"/>
    <lineage>
        <taxon>Eukaryota</taxon>
        <taxon>Metazoa</taxon>
        <taxon>Ecdysozoa</taxon>
        <taxon>Arthropoda</taxon>
        <taxon>Hexapoda</taxon>
        <taxon>Collembola</taxon>
        <taxon>Entomobryomorpha</taxon>
        <taxon>Isotomoidea</taxon>
        <taxon>Isotomidae</taxon>
        <taxon>Proisotominae</taxon>
        <taxon>Folsomia</taxon>
    </lineage>
</organism>
<sequence>MPTRLGYKAVAVHFSANKYLCKMPLDFDKKTKQFSYTKITKANFSKYAGWLSVVFFFFYFISVGHSTYMIVRQVVKPNPAVKLKHIFLGVMMNTAGTMVVGTVIYVLRSGQEAVDRVNWLIQRTFNFCSTRNEFVLTSHMEDDLRRTRHIWDSRIRNAFPSTVPFFATVFGMAANLDVYQYLWYDILPVEVVNLVWTRIVIKFFSGILTYIGFAESCRMLGIMGILAIAPTQLMARIVKRLAQRDIGEMGQNSDETEEYLHRTYLDYIEMKIIEVSFHGFEATLAFQLIECGIWLCSASIFASMRLYDILPLGFYVMFPFFTFAIFGISQLLLPVFVPKCTKISPKLWSSGWGNWKEKGSQIGDVCGDNFGHYARCGSSLA</sequence>